<accession>A0ABD3P741</accession>
<evidence type="ECO:0000313" key="1">
    <source>
        <dbReference type="EMBL" id="KAL3783592.1"/>
    </source>
</evidence>
<reference evidence="1 2" key="1">
    <citation type="journal article" date="2020" name="G3 (Bethesda)">
        <title>Improved Reference Genome for Cyclotella cryptica CCMP332, a Model for Cell Wall Morphogenesis, Salinity Adaptation, and Lipid Production in Diatoms (Bacillariophyta).</title>
        <authorList>
            <person name="Roberts W.R."/>
            <person name="Downey K.M."/>
            <person name="Ruck E.C."/>
            <person name="Traller J.C."/>
            <person name="Alverson A.J."/>
        </authorList>
    </citation>
    <scope>NUCLEOTIDE SEQUENCE [LARGE SCALE GENOMIC DNA]</scope>
    <source>
        <strain evidence="1 2">CCMP332</strain>
    </source>
</reference>
<keyword evidence="2" id="KW-1185">Reference proteome</keyword>
<evidence type="ECO:0008006" key="3">
    <source>
        <dbReference type="Google" id="ProtNLM"/>
    </source>
</evidence>
<proteinExistence type="predicted"/>
<gene>
    <name evidence="1" type="ORF">HJC23_002096</name>
</gene>
<dbReference type="Proteomes" id="UP001516023">
    <property type="component" value="Unassembled WGS sequence"/>
</dbReference>
<sequence>MLLSRLHCEIRYQTYSSIFDSKYSDRGGYEIRGEGSDADGTTKVTDGFIAYDGSGWWLEASFLTGLKVLSKGTFDFANNTFSGSWRNVTKAMAPINENTGNEKDALKFEAARNLPKAVPIEMTPVVVKP</sequence>
<dbReference type="AlphaFoldDB" id="A0ABD3P741"/>
<comment type="caution">
    <text evidence="1">The sequence shown here is derived from an EMBL/GenBank/DDBJ whole genome shotgun (WGS) entry which is preliminary data.</text>
</comment>
<organism evidence="1 2">
    <name type="scientific">Cyclotella cryptica</name>
    <dbReference type="NCBI Taxonomy" id="29204"/>
    <lineage>
        <taxon>Eukaryota</taxon>
        <taxon>Sar</taxon>
        <taxon>Stramenopiles</taxon>
        <taxon>Ochrophyta</taxon>
        <taxon>Bacillariophyta</taxon>
        <taxon>Coscinodiscophyceae</taxon>
        <taxon>Thalassiosirophycidae</taxon>
        <taxon>Stephanodiscales</taxon>
        <taxon>Stephanodiscaceae</taxon>
        <taxon>Cyclotella</taxon>
    </lineage>
</organism>
<protein>
    <recommendedName>
        <fullName evidence="3">FHA domain-containing protein</fullName>
    </recommendedName>
</protein>
<dbReference type="EMBL" id="JABMIG020000256">
    <property type="protein sequence ID" value="KAL3783592.1"/>
    <property type="molecule type" value="Genomic_DNA"/>
</dbReference>
<evidence type="ECO:0000313" key="2">
    <source>
        <dbReference type="Proteomes" id="UP001516023"/>
    </source>
</evidence>
<name>A0ABD3P741_9STRA</name>